<reference evidence="2" key="1">
    <citation type="submission" date="2020-09" db="EMBL/GenBank/DDBJ databases">
        <title>Complete genome sequencing of Faecalibacillus intestinalis strain 14EGH31.</title>
        <authorList>
            <person name="Sakamoto M."/>
            <person name="Murakami T."/>
            <person name="Mori H."/>
        </authorList>
    </citation>
    <scope>NUCLEOTIDE SEQUENCE [LARGE SCALE GENOMIC DNA]</scope>
    <source>
        <strain evidence="2">14EGH31</strain>
    </source>
</reference>
<evidence type="ECO:0008006" key="3">
    <source>
        <dbReference type="Google" id="ProtNLM"/>
    </source>
</evidence>
<dbReference type="Proteomes" id="UP000593842">
    <property type="component" value="Chromosome"/>
</dbReference>
<evidence type="ECO:0000313" key="2">
    <source>
        <dbReference type="Proteomes" id="UP000593842"/>
    </source>
</evidence>
<accession>A0A7I8DY11</accession>
<dbReference type="InterPro" id="IPR036390">
    <property type="entry name" value="WH_DNA-bd_sf"/>
</dbReference>
<dbReference type="KEGG" id="fit:Fi14EGH31_03650"/>
<evidence type="ECO:0000313" key="1">
    <source>
        <dbReference type="EMBL" id="BCL56653.1"/>
    </source>
</evidence>
<gene>
    <name evidence="1" type="ORF">Fi14EGH31_03650</name>
</gene>
<proteinExistence type="predicted"/>
<sequence>MYFYTKVSSANVTPSGRMVYRALLRYANRKTWSCFPSVKTIVNDTGLSERTVRKQIKILVEEELIIKIPRKRENHGNTSNMYFFN</sequence>
<dbReference type="SUPFAM" id="SSF46785">
    <property type="entry name" value="Winged helix' DNA-binding domain"/>
    <property type="match status" value="1"/>
</dbReference>
<organism evidence="1 2">
    <name type="scientific">Faecalibacillus intestinalis</name>
    <dbReference type="NCBI Taxonomy" id="1982626"/>
    <lineage>
        <taxon>Bacteria</taxon>
        <taxon>Bacillati</taxon>
        <taxon>Bacillota</taxon>
        <taxon>Erysipelotrichia</taxon>
        <taxon>Erysipelotrichales</taxon>
        <taxon>Coprobacillaceae</taxon>
        <taxon>Faecalibacillus</taxon>
    </lineage>
</organism>
<dbReference type="Pfam" id="PF13730">
    <property type="entry name" value="HTH_36"/>
    <property type="match status" value="1"/>
</dbReference>
<dbReference type="EMBL" id="AP024085">
    <property type="protein sequence ID" value="BCL56653.1"/>
    <property type="molecule type" value="Genomic_DNA"/>
</dbReference>
<dbReference type="Gene3D" id="1.10.10.10">
    <property type="entry name" value="Winged helix-like DNA-binding domain superfamily/Winged helix DNA-binding domain"/>
    <property type="match status" value="1"/>
</dbReference>
<protein>
    <recommendedName>
        <fullName evidence="3">Helix-turn-helix domain-containing protein</fullName>
    </recommendedName>
</protein>
<name>A0A7I8DY11_9FIRM</name>
<dbReference type="AlphaFoldDB" id="A0A7I8DY11"/>
<dbReference type="InterPro" id="IPR036388">
    <property type="entry name" value="WH-like_DNA-bd_sf"/>
</dbReference>